<protein>
    <submittedName>
        <fullName evidence="1">Uncharacterized protein</fullName>
    </submittedName>
</protein>
<dbReference type="EMBL" id="NAFL01000246">
    <property type="protein sequence ID" value="OSJ32909.1"/>
    <property type="molecule type" value="Genomic_DNA"/>
</dbReference>
<sequence>MAGNTVAGAARFIETPSAQAVLFGLGMTAAFGSMPVPPAALVSARIVPGARLDGTCGIESGRDAALVASPPGVELHATVVPVPAGAAAGIVPMELPVCPVTGNSGAPMPDADEPMLDTIGVAGTGIGDVDGVAQTTTVPGVVGSEASGTGASVVSGTPGSVVAEKGPGLLSGEVTIAPGTVGRPIAVVPIVETCASLEEQPNSRAIVVASTTRIISMLLTDLDLANGDLAALRQVHRRIEHDLVAGL</sequence>
<dbReference type="Proteomes" id="UP000193335">
    <property type="component" value="Unassembled WGS sequence"/>
</dbReference>
<proteinExistence type="predicted"/>
<gene>
    <name evidence="1" type="ORF">BSZ19_17795</name>
</gene>
<evidence type="ECO:0000313" key="2">
    <source>
        <dbReference type="Proteomes" id="UP000193335"/>
    </source>
</evidence>
<evidence type="ECO:0000313" key="1">
    <source>
        <dbReference type="EMBL" id="OSJ32909.1"/>
    </source>
</evidence>
<name>A0A1Y2JP56_BRAJP</name>
<organism evidence="1 2">
    <name type="scientific">Bradyrhizobium japonicum</name>
    <dbReference type="NCBI Taxonomy" id="375"/>
    <lineage>
        <taxon>Bacteria</taxon>
        <taxon>Pseudomonadati</taxon>
        <taxon>Pseudomonadota</taxon>
        <taxon>Alphaproteobacteria</taxon>
        <taxon>Hyphomicrobiales</taxon>
        <taxon>Nitrobacteraceae</taxon>
        <taxon>Bradyrhizobium</taxon>
    </lineage>
</organism>
<dbReference type="AlphaFoldDB" id="A0A1Y2JP56"/>
<reference evidence="1 2" key="1">
    <citation type="submission" date="2017-03" db="EMBL/GenBank/DDBJ databases">
        <title>Whole genome sequences of fourteen strains of Bradyrhizobium canariense and one strain of Bradyrhizobium japonicum isolated from Lupinus (Papilionoideae: Genisteae) species in Algeria.</title>
        <authorList>
            <person name="Crovadore J."/>
            <person name="Chekireb D."/>
            <person name="Brachmann A."/>
            <person name="Chablais R."/>
            <person name="Cochard B."/>
            <person name="Lefort F."/>
        </authorList>
    </citation>
    <scope>NUCLEOTIDE SEQUENCE [LARGE SCALE GENOMIC DNA]</scope>
    <source>
        <strain evidence="1 2">UBMA197</strain>
    </source>
</reference>
<accession>A0A1Y2JP56</accession>
<comment type="caution">
    <text evidence="1">The sequence shown here is derived from an EMBL/GenBank/DDBJ whole genome shotgun (WGS) entry which is preliminary data.</text>
</comment>